<dbReference type="Gene3D" id="3.40.50.1820">
    <property type="entry name" value="alpha/beta hydrolase"/>
    <property type="match status" value="1"/>
</dbReference>
<dbReference type="GO" id="GO:0016787">
    <property type="term" value="F:hydrolase activity"/>
    <property type="evidence" value="ECO:0007669"/>
    <property type="project" value="UniProtKB-KW"/>
</dbReference>
<keyword evidence="5" id="KW-1185">Reference proteome</keyword>
<dbReference type="Proteomes" id="UP001403385">
    <property type="component" value="Unassembled WGS sequence"/>
</dbReference>
<feature type="chain" id="PRO_5043970555" evidence="2">
    <location>
        <begin position="21"/>
        <end position="294"/>
    </location>
</feature>
<organism evidence="4 5">
    <name type="scientific">Rapidithrix thailandica</name>
    <dbReference type="NCBI Taxonomy" id="413964"/>
    <lineage>
        <taxon>Bacteria</taxon>
        <taxon>Pseudomonadati</taxon>
        <taxon>Bacteroidota</taxon>
        <taxon>Cytophagia</taxon>
        <taxon>Cytophagales</taxon>
        <taxon>Flammeovirgaceae</taxon>
        <taxon>Rapidithrix</taxon>
    </lineage>
</organism>
<protein>
    <submittedName>
        <fullName evidence="4">Alpha/beta hydrolase</fullName>
    </submittedName>
</protein>
<comment type="caution">
    <text evidence="4">The sequence shown here is derived from an EMBL/GenBank/DDBJ whole genome shotgun (WGS) entry which is preliminary data.</text>
</comment>
<proteinExistence type="predicted"/>
<dbReference type="InterPro" id="IPR050300">
    <property type="entry name" value="GDXG_lipolytic_enzyme"/>
</dbReference>
<dbReference type="AlphaFoldDB" id="A0AAW9S983"/>
<dbReference type="SUPFAM" id="SSF53474">
    <property type="entry name" value="alpha/beta-Hydrolases"/>
    <property type="match status" value="1"/>
</dbReference>
<dbReference type="InterPro" id="IPR049492">
    <property type="entry name" value="BD-FAE-like_dom"/>
</dbReference>
<reference evidence="4 5" key="1">
    <citation type="submission" date="2024-04" db="EMBL/GenBank/DDBJ databases">
        <title>Novel genus in family Flammeovirgaceae.</title>
        <authorList>
            <person name="Nguyen T.H."/>
            <person name="Vuong T.Q."/>
            <person name="Le H."/>
            <person name="Kim S.-G."/>
        </authorList>
    </citation>
    <scope>NUCLEOTIDE SEQUENCE [LARGE SCALE GENOMIC DNA]</scope>
    <source>
        <strain evidence="4 5">JCM 23209</strain>
    </source>
</reference>
<evidence type="ECO:0000256" key="1">
    <source>
        <dbReference type="ARBA" id="ARBA00022801"/>
    </source>
</evidence>
<name>A0AAW9S983_9BACT</name>
<evidence type="ECO:0000259" key="3">
    <source>
        <dbReference type="Pfam" id="PF20434"/>
    </source>
</evidence>
<accession>A0AAW9S983</accession>
<evidence type="ECO:0000256" key="2">
    <source>
        <dbReference type="SAM" id="SignalP"/>
    </source>
</evidence>
<dbReference type="RefSeq" id="WP_346820051.1">
    <property type="nucleotide sequence ID" value="NZ_JBDKWZ010000002.1"/>
</dbReference>
<feature type="signal peptide" evidence="2">
    <location>
        <begin position="1"/>
        <end position="20"/>
    </location>
</feature>
<feature type="domain" description="BD-FAE-like" evidence="3">
    <location>
        <begin position="44"/>
        <end position="149"/>
    </location>
</feature>
<dbReference type="PANTHER" id="PTHR48081">
    <property type="entry name" value="AB HYDROLASE SUPERFAMILY PROTEIN C4A8.06C"/>
    <property type="match status" value="1"/>
</dbReference>
<dbReference type="EMBL" id="JBDKWZ010000002">
    <property type="protein sequence ID" value="MEN7547266.1"/>
    <property type="molecule type" value="Genomic_DNA"/>
</dbReference>
<dbReference type="InterPro" id="IPR029058">
    <property type="entry name" value="AB_hydrolase_fold"/>
</dbReference>
<keyword evidence="1 4" id="KW-0378">Hydrolase</keyword>
<evidence type="ECO:0000313" key="5">
    <source>
        <dbReference type="Proteomes" id="UP001403385"/>
    </source>
</evidence>
<gene>
    <name evidence="4" type="ORF">AAG747_05065</name>
</gene>
<evidence type="ECO:0000313" key="4">
    <source>
        <dbReference type="EMBL" id="MEN7547266.1"/>
    </source>
</evidence>
<sequence length="294" mass="33231">MKTLTLLFLAICGVTVSLQAQKSKPTTLTYAIKDSDTLWMHHYEPEGESNGSSVMFIHGGGFTGGDPKHQYPFAEGLQDRGYRVFVISYRLYLKGKSFGCHTETPEKIKAIYTAVEDAADAARYIYDHAKELEVNTDKFFIAGSSAGAETVLQFIFNPFVHKDPERFSFFEKFRFAGAMIFAGAHVDLNYITAENWMPLLLFHGTNDQLVPYGTAAHHYCKAYNKGWLMLFGSEPIYQKGLKLNKPVALHAYEGRGHEVANFMFREFETMDNFMKSALDSSKNLLKKVVIPKLQ</sequence>
<dbReference type="Pfam" id="PF20434">
    <property type="entry name" value="BD-FAE"/>
    <property type="match status" value="1"/>
</dbReference>
<keyword evidence="2" id="KW-0732">Signal</keyword>